<dbReference type="PANTHER" id="PTHR45737">
    <property type="entry name" value="VON WILLEBRAND FACTOR A DOMAIN-CONTAINING PROTEIN 5A"/>
    <property type="match status" value="1"/>
</dbReference>
<evidence type="ECO:0000313" key="4">
    <source>
        <dbReference type="EMBL" id="KAF5242659.1"/>
    </source>
</evidence>
<sequence length="1095" mass="117433">MVFGRIDPNWNNTNMTTLCGCYVFIDNNLKYLPQFQVKAHTTILATTSRTNLTQTFVNPTSNTIEELRYVFPLYDGVSVVAFTCTVGSKTIKGEVKERQKAQQDYNKAKAKGQVAGLFKQSLEAADTFSTSIGNVPAGEKVHVDITYLGELKHDAQVDGVRFTIPTRIVPRYGSAQSLASPNVTQQGFSFTIDAEMPDGSSIKSIQSPSHPLSVEIGTTSTTKSQEPSLRRASATLQQGATHLEQDFVVQVVATNLGEPSAILETHPDLPNQRAIMTTLVPKFKLPAEKPEIVFICDRSGSMSDQISNLKTALEVFLKSMPVGVKFNICSFGSSFTFLWERSQTYSQETLDNAVQHVQTFSANYGGTEMYQPLEATFKKRYRDMNLEVFLLTDGEIWAQDQLFKLINDEIDRSKGTARVFSLGIGSGASTSLIEGIARAGNGFSQTVADNEKMDKKVVRMLRGALYPHITDYSLIIKYESVETPADDGFELVEKVMDSLTINTAEVAGHSAGGSQAPKKPLSLFDSSINNDDDSDMIGASAVETKFDHLPSVPVPRYLQTPSQLPPLFPFSRTTVYILLSDTTPEKRPKSVILKGTSRHGPLELEIPITELAEKDSTIHCLAARKEIKELEEGRGWLAHAKDYYGKLLKEKYDGRFTDMVEKEAVRLGVRFQVGGKWCSFVAVENDEQEKDVGFFDELDSEENEPSPRASAFGVRKRGGAPMLHARMAVATHAKPSLFGGSSNTSNTGGSLFSSAPGGHPSTTSGLFGSSSTGVNPFGSFSRRQPSTGGGLFGSSNASGNPFGSVSGGQPSTGGSLFGSSNTGANPFGSVSGGQPSTGGSLFGSSNTGANPFGSALGQPSNVGGLFGASPGQSSATGNVSFGGAAQGFLANSQPPIVQAAALAPPAAPVDEALIAQYQSEMDAAAAMPLADDSSDECEDEGFGLFGDGPATAPAPAPAKAHAEEAEESDEDMGFCLYDDGPAAPPAASYPSMTVKDKTPLEALTSLQTFSGSWSWNADLERVLGVKFEDVTKLGLPPTYKDDILATACAILFFKLKLKEEEDVWEMLVEKAEGWLEDNIGEDGVKELEVALRKLF</sequence>
<dbReference type="Gene3D" id="3.40.50.410">
    <property type="entry name" value="von Willebrand factor, type A domain"/>
    <property type="match status" value="1"/>
</dbReference>
<gene>
    <name evidence="4" type="ORF">FAUST_3198</name>
</gene>
<evidence type="ECO:0000313" key="5">
    <source>
        <dbReference type="Proteomes" id="UP000537989"/>
    </source>
</evidence>
<proteinExistence type="predicted"/>
<evidence type="ECO:0000256" key="1">
    <source>
        <dbReference type="SAM" id="MobiDB-lite"/>
    </source>
</evidence>
<feature type="compositionally biased region" description="Polar residues" evidence="1">
    <location>
        <begin position="832"/>
        <end position="845"/>
    </location>
</feature>
<dbReference type="SMART" id="SM00327">
    <property type="entry name" value="VWA"/>
    <property type="match status" value="1"/>
</dbReference>
<evidence type="ECO:0008006" key="6">
    <source>
        <dbReference type="Google" id="ProtNLM"/>
    </source>
</evidence>
<keyword evidence="5" id="KW-1185">Reference proteome</keyword>
<dbReference type="SMART" id="SM00609">
    <property type="entry name" value="VIT"/>
    <property type="match status" value="1"/>
</dbReference>
<organism evidence="4 5">
    <name type="scientific">Fusarium austroamericanum</name>
    <dbReference type="NCBI Taxonomy" id="282268"/>
    <lineage>
        <taxon>Eukaryota</taxon>
        <taxon>Fungi</taxon>
        <taxon>Dikarya</taxon>
        <taxon>Ascomycota</taxon>
        <taxon>Pezizomycotina</taxon>
        <taxon>Sordariomycetes</taxon>
        <taxon>Hypocreomycetidae</taxon>
        <taxon>Hypocreales</taxon>
        <taxon>Nectriaceae</taxon>
        <taxon>Fusarium</taxon>
    </lineage>
</organism>
<dbReference type="InterPro" id="IPR013694">
    <property type="entry name" value="VIT"/>
</dbReference>
<protein>
    <recommendedName>
        <fullName evidence="6">Vault poly</fullName>
    </recommendedName>
</protein>
<evidence type="ECO:0000259" key="3">
    <source>
        <dbReference type="PROSITE" id="PS51468"/>
    </source>
</evidence>
<dbReference type="PROSITE" id="PS51468">
    <property type="entry name" value="VIT"/>
    <property type="match status" value="1"/>
</dbReference>
<feature type="domain" description="VIT" evidence="3">
    <location>
        <begin position="18"/>
        <end position="149"/>
    </location>
</feature>
<dbReference type="PROSITE" id="PS51257">
    <property type="entry name" value="PROKAR_LIPOPROTEIN"/>
    <property type="match status" value="1"/>
</dbReference>
<dbReference type="SUPFAM" id="SSF53300">
    <property type="entry name" value="vWA-like"/>
    <property type="match status" value="1"/>
</dbReference>
<comment type="caution">
    <text evidence="4">The sequence shown here is derived from an EMBL/GenBank/DDBJ whole genome shotgun (WGS) entry which is preliminary data.</text>
</comment>
<feature type="compositionally biased region" description="Polar residues" evidence="1">
    <location>
        <begin position="793"/>
        <end position="824"/>
    </location>
</feature>
<dbReference type="InterPro" id="IPR002035">
    <property type="entry name" value="VWF_A"/>
</dbReference>
<feature type="domain" description="VWFA" evidence="2">
    <location>
        <begin position="291"/>
        <end position="461"/>
    </location>
</feature>
<name>A0AAN6C593_FUSAU</name>
<dbReference type="Pfam" id="PF13768">
    <property type="entry name" value="VWA_3"/>
    <property type="match status" value="1"/>
</dbReference>
<feature type="compositionally biased region" description="Low complexity" evidence="1">
    <location>
        <begin position="736"/>
        <end position="754"/>
    </location>
</feature>
<dbReference type="EMBL" id="JAAMOD010000077">
    <property type="protein sequence ID" value="KAF5242659.1"/>
    <property type="molecule type" value="Genomic_DNA"/>
</dbReference>
<evidence type="ECO:0000259" key="2">
    <source>
        <dbReference type="PROSITE" id="PS50234"/>
    </source>
</evidence>
<reference evidence="4 5" key="1">
    <citation type="submission" date="2020-02" db="EMBL/GenBank/DDBJ databases">
        <title>Identification and distribution of gene clusters putatively required for synthesis of sphingolipid metabolism inhibitors in phylogenetically diverse species of the filamentous fungus Fusarium.</title>
        <authorList>
            <person name="Kim H.-S."/>
            <person name="Busman M."/>
            <person name="Brown D.W."/>
            <person name="Divon H."/>
            <person name="Uhlig S."/>
            <person name="Proctor R.H."/>
        </authorList>
    </citation>
    <scope>NUCLEOTIDE SEQUENCE [LARGE SCALE GENOMIC DNA]</scope>
    <source>
        <strain evidence="4 5">NRRL 2903</strain>
    </source>
</reference>
<feature type="compositionally biased region" description="Low complexity" evidence="1">
    <location>
        <begin position="761"/>
        <end position="773"/>
    </location>
</feature>
<dbReference type="PROSITE" id="PS50234">
    <property type="entry name" value="VWFA"/>
    <property type="match status" value="1"/>
</dbReference>
<accession>A0AAN6C593</accession>
<dbReference type="Proteomes" id="UP000537989">
    <property type="component" value="Unassembled WGS sequence"/>
</dbReference>
<feature type="region of interest" description="Disordered" evidence="1">
    <location>
        <begin position="735"/>
        <end position="845"/>
    </location>
</feature>
<dbReference type="PANTHER" id="PTHR45737:SF6">
    <property type="entry name" value="VON WILLEBRAND FACTOR A DOMAIN-CONTAINING PROTEIN 5A"/>
    <property type="match status" value="1"/>
</dbReference>
<dbReference type="AlphaFoldDB" id="A0AAN6C593"/>
<dbReference type="Pfam" id="PF08487">
    <property type="entry name" value="VIT"/>
    <property type="match status" value="1"/>
</dbReference>
<dbReference type="InterPro" id="IPR036465">
    <property type="entry name" value="vWFA_dom_sf"/>
</dbReference>